<feature type="region of interest" description="Disordered" evidence="1">
    <location>
        <begin position="1"/>
        <end position="61"/>
    </location>
</feature>
<evidence type="ECO:0000313" key="2">
    <source>
        <dbReference type="EMBL" id="KAF5365289.1"/>
    </source>
</evidence>
<name>A0A8H5LQ31_9AGAR</name>
<feature type="compositionally biased region" description="Basic and acidic residues" evidence="1">
    <location>
        <begin position="48"/>
        <end position="59"/>
    </location>
</feature>
<gene>
    <name evidence="2" type="ORF">D9758_005334</name>
</gene>
<organism evidence="2 3">
    <name type="scientific">Tetrapyrgos nigripes</name>
    <dbReference type="NCBI Taxonomy" id="182062"/>
    <lineage>
        <taxon>Eukaryota</taxon>
        <taxon>Fungi</taxon>
        <taxon>Dikarya</taxon>
        <taxon>Basidiomycota</taxon>
        <taxon>Agaricomycotina</taxon>
        <taxon>Agaricomycetes</taxon>
        <taxon>Agaricomycetidae</taxon>
        <taxon>Agaricales</taxon>
        <taxon>Marasmiineae</taxon>
        <taxon>Marasmiaceae</taxon>
        <taxon>Tetrapyrgos</taxon>
    </lineage>
</organism>
<dbReference type="AlphaFoldDB" id="A0A8H5LQ31"/>
<protein>
    <submittedName>
        <fullName evidence="2">Uncharacterized protein</fullName>
    </submittedName>
</protein>
<proteinExistence type="predicted"/>
<reference evidence="2 3" key="1">
    <citation type="journal article" date="2020" name="ISME J.">
        <title>Uncovering the hidden diversity of litter-decomposition mechanisms in mushroom-forming fungi.</title>
        <authorList>
            <person name="Floudas D."/>
            <person name="Bentzer J."/>
            <person name="Ahren D."/>
            <person name="Johansson T."/>
            <person name="Persson P."/>
            <person name="Tunlid A."/>
        </authorList>
    </citation>
    <scope>NUCLEOTIDE SEQUENCE [LARGE SCALE GENOMIC DNA]</scope>
    <source>
        <strain evidence="2 3">CBS 291.85</strain>
    </source>
</reference>
<dbReference type="OrthoDB" id="3025195at2759"/>
<evidence type="ECO:0000256" key="1">
    <source>
        <dbReference type="SAM" id="MobiDB-lite"/>
    </source>
</evidence>
<keyword evidence="3" id="KW-1185">Reference proteome</keyword>
<dbReference type="Proteomes" id="UP000559256">
    <property type="component" value="Unassembled WGS sequence"/>
</dbReference>
<dbReference type="EMBL" id="JAACJM010000028">
    <property type="protein sequence ID" value="KAF5365289.1"/>
    <property type="molecule type" value="Genomic_DNA"/>
</dbReference>
<accession>A0A8H5LQ31</accession>
<comment type="caution">
    <text evidence="2">The sequence shown here is derived from an EMBL/GenBank/DDBJ whole genome shotgun (WGS) entry which is preliminary data.</text>
</comment>
<evidence type="ECO:0000313" key="3">
    <source>
        <dbReference type="Proteomes" id="UP000559256"/>
    </source>
</evidence>
<sequence>MTSPKESYALPSLPPAAHHSTAKAKQTPVINEQPPASSGMVIGGSHTQNREQSGEDGPMRLRGGCFPLPGGGVCYCIPIPCCC</sequence>